<dbReference type="STRING" id="1561998.A0A1I7UE39"/>
<dbReference type="SMART" id="SM00645">
    <property type="entry name" value="Pept_C1"/>
    <property type="match status" value="1"/>
</dbReference>
<evidence type="ECO:0000256" key="3">
    <source>
        <dbReference type="ARBA" id="ARBA00022729"/>
    </source>
</evidence>
<evidence type="ECO:0000259" key="9">
    <source>
        <dbReference type="SMART" id="SM00645"/>
    </source>
</evidence>
<dbReference type="InterPro" id="IPR013128">
    <property type="entry name" value="Peptidase_C1A"/>
</dbReference>
<keyword evidence="2" id="KW-0645">Protease</keyword>
<dbReference type="GO" id="GO:0006508">
    <property type="term" value="P:proteolysis"/>
    <property type="evidence" value="ECO:0007669"/>
    <property type="project" value="UniProtKB-KW"/>
</dbReference>
<dbReference type="WBParaSite" id="Csp11.Scaffold629.g8401.t1">
    <property type="protein sequence ID" value="Csp11.Scaffold629.g8401.t1"/>
    <property type="gene ID" value="Csp11.Scaffold629.g8401"/>
</dbReference>
<dbReference type="InterPro" id="IPR025660">
    <property type="entry name" value="Pept_his_AS"/>
</dbReference>
<dbReference type="Gene3D" id="3.90.70.10">
    <property type="entry name" value="Cysteine proteinases"/>
    <property type="match status" value="1"/>
</dbReference>
<evidence type="ECO:0000313" key="11">
    <source>
        <dbReference type="WBParaSite" id="Csp11.Scaffold629.g8401.t1"/>
    </source>
</evidence>
<evidence type="ECO:0000256" key="4">
    <source>
        <dbReference type="ARBA" id="ARBA00022801"/>
    </source>
</evidence>
<keyword evidence="5" id="KW-0788">Thiol protease</keyword>
<name>A0A1I7UE39_9PELO</name>
<comment type="similarity">
    <text evidence="1">Belongs to the peptidase C1 family.</text>
</comment>
<feature type="signal peptide" evidence="8">
    <location>
        <begin position="1"/>
        <end position="15"/>
    </location>
</feature>
<dbReference type="InterPro" id="IPR000668">
    <property type="entry name" value="Peptidase_C1A_C"/>
</dbReference>
<dbReference type="PROSITE" id="PS00639">
    <property type="entry name" value="THIOL_PROTEASE_HIS"/>
    <property type="match status" value="1"/>
</dbReference>
<dbReference type="CDD" id="cd02620">
    <property type="entry name" value="Peptidase_C1A_CathepsinB"/>
    <property type="match status" value="1"/>
</dbReference>
<evidence type="ECO:0000256" key="5">
    <source>
        <dbReference type="ARBA" id="ARBA00022807"/>
    </source>
</evidence>
<evidence type="ECO:0000256" key="2">
    <source>
        <dbReference type="ARBA" id="ARBA00022670"/>
    </source>
</evidence>
<proteinExistence type="inferred from homology"/>
<keyword evidence="3 8" id="KW-0732">Signal</keyword>
<dbReference type="PROSITE" id="PS00139">
    <property type="entry name" value="THIOL_PROTEASE_CYS"/>
    <property type="match status" value="1"/>
</dbReference>
<evidence type="ECO:0000256" key="1">
    <source>
        <dbReference type="ARBA" id="ARBA00008455"/>
    </source>
</evidence>
<dbReference type="PANTHER" id="PTHR12411">
    <property type="entry name" value="CYSTEINE PROTEASE FAMILY C1-RELATED"/>
    <property type="match status" value="1"/>
</dbReference>
<keyword evidence="6" id="KW-0865">Zymogen</keyword>
<evidence type="ECO:0000256" key="8">
    <source>
        <dbReference type="SAM" id="SignalP"/>
    </source>
</evidence>
<dbReference type="AlphaFoldDB" id="A0A1I7UE39"/>
<reference evidence="11" key="1">
    <citation type="submission" date="2016-11" db="UniProtKB">
        <authorList>
            <consortium name="WormBaseParasite"/>
        </authorList>
    </citation>
    <scope>IDENTIFICATION</scope>
</reference>
<dbReference type="eggNOG" id="KOG1543">
    <property type="taxonomic scope" value="Eukaryota"/>
</dbReference>
<dbReference type="Pfam" id="PF00112">
    <property type="entry name" value="Peptidase_C1"/>
    <property type="match status" value="1"/>
</dbReference>
<keyword evidence="7" id="KW-1015">Disulfide bond</keyword>
<accession>A0A1I7UE39</accession>
<keyword evidence="4" id="KW-0378">Hydrolase</keyword>
<feature type="domain" description="Peptidase C1A papain C-terminal" evidence="9">
    <location>
        <begin position="78"/>
        <end position="322"/>
    </location>
</feature>
<dbReference type="PROSITE" id="PS00640">
    <property type="entry name" value="THIOL_PROTEASE_ASN"/>
    <property type="match status" value="1"/>
</dbReference>
<dbReference type="GO" id="GO:0008234">
    <property type="term" value="F:cysteine-type peptidase activity"/>
    <property type="evidence" value="ECO:0007669"/>
    <property type="project" value="UniProtKB-KW"/>
</dbReference>
<protein>
    <submittedName>
        <fullName evidence="11">Pept_C1 domain-containing protein</fullName>
    </submittedName>
</protein>
<evidence type="ECO:0000313" key="10">
    <source>
        <dbReference type="Proteomes" id="UP000095282"/>
    </source>
</evidence>
<keyword evidence="10" id="KW-1185">Reference proteome</keyword>
<evidence type="ECO:0000256" key="6">
    <source>
        <dbReference type="ARBA" id="ARBA00023145"/>
    </source>
</evidence>
<organism evidence="10 11">
    <name type="scientific">Caenorhabditis tropicalis</name>
    <dbReference type="NCBI Taxonomy" id="1561998"/>
    <lineage>
        <taxon>Eukaryota</taxon>
        <taxon>Metazoa</taxon>
        <taxon>Ecdysozoa</taxon>
        <taxon>Nematoda</taxon>
        <taxon>Chromadorea</taxon>
        <taxon>Rhabditida</taxon>
        <taxon>Rhabditina</taxon>
        <taxon>Rhabditomorpha</taxon>
        <taxon>Rhabditoidea</taxon>
        <taxon>Rhabditidae</taxon>
        <taxon>Peloderinae</taxon>
        <taxon>Caenorhabditis</taxon>
    </lineage>
</organism>
<dbReference type="FunFam" id="3.90.70.10:FF:000031">
    <property type="entry name" value="Cathepsin B"/>
    <property type="match status" value="1"/>
</dbReference>
<evidence type="ECO:0000256" key="7">
    <source>
        <dbReference type="ARBA" id="ARBA00023157"/>
    </source>
</evidence>
<dbReference type="Proteomes" id="UP000095282">
    <property type="component" value="Unplaced"/>
</dbReference>
<dbReference type="PRINTS" id="PR00705">
    <property type="entry name" value="PAPAIN"/>
</dbReference>
<dbReference type="InterPro" id="IPR025661">
    <property type="entry name" value="Pept_asp_AS"/>
</dbReference>
<feature type="chain" id="PRO_5012023392" evidence="8">
    <location>
        <begin position="16"/>
        <end position="357"/>
    </location>
</feature>
<dbReference type="InterPro" id="IPR000169">
    <property type="entry name" value="Pept_cys_AS"/>
</dbReference>
<dbReference type="SUPFAM" id="SSF54001">
    <property type="entry name" value="Cysteine proteinases"/>
    <property type="match status" value="1"/>
</dbReference>
<sequence length="357" mass="39176">MRLLYLIFLLPACSSFIVPNPAPTSRALVDHINSVQTSWLAVHNDISDEEMRFKVMDVQFIEPQEDDPVGGEIVPEPLPDTFDSRDQWPNCSSIKMIRNQATCGSCWAFGAAEIISDRICIQSNGSQQPVISVEDILSCCGSSCGYGCKGGYSLEALKFWNSKGAVTGGDYGGSGCQPYSFAPCKKGTTCVEGTTPSCKTTCQKSYQNAVYQKDKHFGTSAYKLVSKSVVAIQTEIYHNGPVEASFKVYKDFYQYESGVYHYVSGDLVGGHAVKIIGWGTEGGEDYWLIANSWGTSFGEKGFFKMRRGTNECQIEGNVVAGVAKLSDHGEKFDDDDGSASPYNFVLCTLMTLLYYLY</sequence>
<dbReference type="InterPro" id="IPR038765">
    <property type="entry name" value="Papain-like_cys_pep_sf"/>
</dbReference>